<dbReference type="PROSITE" id="PS51554">
    <property type="entry name" value="PFL"/>
    <property type="match status" value="1"/>
</dbReference>
<proteinExistence type="predicted"/>
<dbReference type="RefSeq" id="WP_158424806.1">
    <property type="nucleotide sequence ID" value="NZ_JAOQJQ010000002.1"/>
</dbReference>
<keyword evidence="2" id="KW-0456">Lyase</keyword>
<dbReference type="PANTHER" id="PTHR43641">
    <property type="entry name" value="FORMATE ACETYLTRANSFERASE 3-RELATED"/>
    <property type="match status" value="1"/>
</dbReference>
<dbReference type="Proteomes" id="UP001652442">
    <property type="component" value="Unassembled WGS sequence"/>
</dbReference>
<evidence type="ECO:0000259" key="5">
    <source>
        <dbReference type="PROSITE" id="PS51554"/>
    </source>
</evidence>
<dbReference type="PROSITE" id="PS51149">
    <property type="entry name" value="GLY_RADICAL_2"/>
    <property type="match status" value="1"/>
</dbReference>
<gene>
    <name evidence="6" type="ORF">OCV88_06920</name>
</gene>
<dbReference type="InterPro" id="IPR010098">
    <property type="entry name" value="PFL2/GDeHydtase_fam"/>
</dbReference>
<sequence length="830" mass="92299">MARVSDIASAIEPYDKVWGVGASGFVKDPSPFERINLILDDTERTTNGEVYADRCVIMTRVMKDMPGYPQIIKNAEAMAAFFREAPVQIYDHELIAGSMLCPKKGAPVFPEFGLNWLIDEMENGLLDYSENRTHDYFHFTEDCYKQLKDCEEFWVGNCAEDRLTPNLTKAEIDGSHMNHGIFFCDSYLTCGAGHLGINYDRLLKMGWRAIKEEIEEKMAALDLSDPEDIKKETFYKAALIMNQAATDFIKRHAEAAKDKAARTQDETRKAELLKIAENCDWIATEPPRTFYEAIQAVEFANDMVLLESNGHSISYGRFDQYMYPFYQHDIETGAATREFCQELIENFHIKIWEKNKVRNHIAIDVFANGGIGGPALTVGGVLENGKDGTNDLTFMVLDAVAHTRIPTPWTAVRLHAGTPEKLKVKTANLIRLGLGEPKIFNDDVTIPSMVANGRSLEDARNYQVVGCVEPDVTGKEYGWHDAAYFNINKVLELALNGGRDMETGEQYAPDYGSLETFTSFEEVKEAYVKQMKYWVDTMVGMLSKIDLIHQDIKPLPYLSNLMEGPVEKGVDVTAGGAIYNFSGPQGVGVGSVADALSTIKQLVFEEQKVTGKELLDAAKANWEGYEKLYALVNSDYVHHYGNDDDYADDLACFAFDTYCDAVNGHPTAHGGHFQAGFYSVAVNVALGGAQWASVEGRKSFEPVSDCMGAQHTLCCPHDIKGPSAICKSVTKIDHGKAGNGTLLNWKFSPAALEGDSGLNNLISLMDTYVQRKGMHSQFTVASKETLLDAQKNPSEYKDLLVRVAGYSAYFVELSKQLQDDIIGRTELNFG</sequence>
<evidence type="ECO:0000259" key="4">
    <source>
        <dbReference type="PROSITE" id="PS51149"/>
    </source>
</evidence>
<evidence type="ECO:0000313" key="7">
    <source>
        <dbReference type="Proteomes" id="UP001652442"/>
    </source>
</evidence>
<dbReference type="NCBIfam" id="TIGR01774">
    <property type="entry name" value="PFL2-3"/>
    <property type="match status" value="1"/>
</dbReference>
<reference evidence="6 7" key="1">
    <citation type="journal article" date="2021" name="ISME Commun">
        <title>Automated analysis of genomic sequences facilitates high-throughput and comprehensive description of bacteria.</title>
        <authorList>
            <person name="Hitch T.C.A."/>
        </authorList>
    </citation>
    <scope>NUCLEOTIDE SEQUENCE [LARGE SCALE GENOMIC DNA]</scope>
    <source>
        <strain evidence="6 7">Sanger_109</strain>
    </source>
</reference>
<dbReference type="SUPFAM" id="SSF51998">
    <property type="entry name" value="PFL-like glycyl radical enzymes"/>
    <property type="match status" value="1"/>
</dbReference>
<name>A0ABT2TKM1_9FIRM</name>
<dbReference type="Gene3D" id="3.20.70.20">
    <property type="match status" value="1"/>
</dbReference>
<accession>A0ABT2TKM1</accession>
<organism evidence="6 7">
    <name type="scientific">Brotonthovivens ammoniilytica</name>
    <dbReference type="NCBI Taxonomy" id="2981725"/>
    <lineage>
        <taxon>Bacteria</taxon>
        <taxon>Bacillati</taxon>
        <taxon>Bacillota</taxon>
        <taxon>Clostridia</taxon>
        <taxon>Lachnospirales</taxon>
        <taxon>Lachnospiraceae</taxon>
        <taxon>Brotonthovivens</taxon>
    </lineage>
</organism>
<evidence type="ECO:0000256" key="1">
    <source>
        <dbReference type="ARBA" id="ARBA00022818"/>
    </source>
</evidence>
<feature type="domain" description="Glycine radical" evidence="4">
    <location>
        <begin position="709"/>
        <end position="830"/>
    </location>
</feature>
<comment type="caution">
    <text evidence="6">The sequence shown here is derived from an EMBL/GenBank/DDBJ whole genome shotgun (WGS) entry which is preliminary data.</text>
</comment>
<feature type="domain" description="PFL" evidence="5">
    <location>
        <begin position="33"/>
        <end position="698"/>
    </location>
</feature>
<dbReference type="PANTHER" id="PTHR43641:SF2">
    <property type="entry name" value="DEHYDRATASE YBIW-RELATED"/>
    <property type="match status" value="1"/>
</dbReference>
<dbReference type="Pfam" id="PF01228">
    <property type="entry name" value="Gly_radical"/>
    <property type="match status" value="1"/>
</dbReference>
<dbReference type="EMBL" id="JAOQJQ010000002">
    <property type="protein sequence ID" value="MCU6762074.1"/>
    <property type="molecule type" value="Genomic_DNA"/>
</dbReference>
<dbReference type="InterPro" id="IPR001150">
    <property type="entry name" value="Gly_radical"/>
</dbReference>
<evidence type="ECO:0000313" key="6">
    <source>
        <dbReference type="EMBL" id="MCU6762074.1"/>
    </source>
</evidence>
<protein>
    <submittedName>
        <fullName evidence="6">Formate C-acetyltransferase/glycerol dehydratase family glycyl radical enzyme</fullName>
    </submittedName>
</protein>
<keyword evidence="7" id="KW-1185">Reference proteome</keyword>
<evidence type="ECO:0000256" key="3">
    <source>
        <dbReference type="PROSITE-ProRule" id="PRU00493"/>
    </source>
</evidence>
<dbReference type="Pfam" id="PF02901">
    <property type="entry name" value="PFL-like"/>
    <property type="match status" value="1"/>
</dbReference>
<evidence type="ECO:0000256" key="2">
    <source>
        <dbReference type="ARBA" id="ARBA00023239"/>
    </source>
</evidence>
<dbReference type="InterPro" id="IPR051215">
    <property type="entry name" value="GRE"/>
</dbReference>
<dbReference type="InterPro" id="IPR004184">
    <property type="entry name" value="PFL_dom"/>
</dbReference>
<feature type="modified residue" description="Glycine radical" evidence="3">
    <location>
        <position position="805"/>
    </location>
</feature>
<keyword evidence="1 3" id="KW-0556">Organic radical</keyword>